<feature type="non-terminal residue" evidence="1">
    <location>
        <position position="173"/>
    </location>
</feature>
<feature type="non-terminal residue" evidence="1">
    <location>
        <position position="1"/>
    </location>
</feature>
<dbReference type="EMBL" id="CAJVPW010039238">
    <property type="protein sequence ID" value="CAG8743719.1"/>
    <property type="molecule type" value="Genomic_DNA"/>
</dbReference>
<keyword evidence="2" id="KW-1185">Reference proteome</keyword>
<accession>A0ACA9QC77</accession>
<protein>
    <submittedName>
        <fullName evidence="1">3629_t:CDS:1</fullName>
    </submittedName>
</protein>
<comment type="caution">
    <text evidence="1">The sequence shown here is derived from an EMBL/GenBank/DDBJ whole genome shotgun (WGS) entry which is preliminary data.</text>
</comment>
<reference evidence="1" key="1">
    <citation type="submission" date="2021-06" db="EMBL/GenBank/DDBJ databases">
        <authorList>
            <person name="Kallberg Y."/>
            <person name="Tangrot J."/>
            <person name="Rosling A."/>
        </authorList>
    </citation>
    <scope>NUCLEOTIDE SEQUENCE</scope>
    <source>
        <strain evidence="1">28 12/20/2015</strain>
    </source>
</reference>
<dbReference type="Proteomes" id="UP000789366">
    <property type="component" value="Unassembled WGS sequence"/>
</dbReference>
<name>A0ACA9QC77_9GLOM</name>
<gene>
    <name evidence="1" type="ORF">SPELUC_LOCUS13993</name>
</gene>
<evidence type="ECO:0000313" key="2">
    <source>
        <dbReference type="Proteomes" id="UP000789366"/>
    </source>
</evidence>
<proteinExistence type="predicted"/>
<organism evidence="1 2">
    <name type="scientific">Cetraspora pellucida</name>
    <dbReference type="NCBI Taxonomy" id="1433469"/>
    <lineage>
        <taxon>Eukaryota</taxon>
        <taxon>Fungi</taxon>
        <taxon>Fungi incertae sedis</taxon>
        <taxon>Mucoromycota</taxon>
        <taxon>Glomeromycotina</taxon>
        <taxon>Glomeromycetes</taxon>
        <taxon>Diversisporales</taxon>
        <taxon>Gigasporaceae</taxon>
        <taxon>Cetraspora</taxon>
    </lineage>
</organism>
<sequence length="173" mass="20224">NGIEDISETNKNRLKKENKELKKELKKIKDIKKKWKLETEYLLNEIDIWSDKNDELKKYIKGLDLNELEKNDIEEELIDDKDINESINDNIQEGKLEIVDKDLNDFSNISKFDLNDVLIDNSINNFTNNSLSTELFNNNNSVIGYSIFDNSFIIDPINNFVNYNNLTISSNNI</sequence>
<evidence type="ECO:0000313" key="1">
    <source>
        <dbReference type="EMBL" id="CAG8743719.1"/>
    </source>
</evidence>